<evidence type="ECO:0000313" key="7">
    <source>
        <dbReference type="EMBL" id="TPW77397.1"/>
    </source>
</evidence>
<dbReference type="PANTHER" id="PTHR47506:SF7">
    <property type="entry name" value="TRANSCRIPTIONAL REGULATORY PROTEIN"/>
    <property type="match status" value="1"/>
</dbReference>
<proteinExistence type="predicted"/>
<keyword evidence="3" id="KW-0804">Transcription</keyword>
<dbReference type="EMBL" id="VHQG01000001">
    <property type="protein sequence ID" value="TPW77397.1"/>
    <property type="molecule type" value="Genomic_DNA"/>
</dbReference>
<feature type="domain" description="HTH tetR-type" evidence="6">
    <location>
        <begin position="27"/>
        <end position="87"/>
    </location>
</feature>
<dbReference type="Proteomes" id="UP000316252">
    <property type="component" value="Unassembled WGS sequence"/>
</dbReference>
<dbReference type="Gene3D" id="1.10.357.10">
    <property type="entry name" value="Tetracycline Repressor, domain 2"/>
    <property type="match status" value="1"/>
</dbReference>
<evidence type="ECO:0000259" key="6">
    <source>
        <dbReference type="PROSITE" id="PS50977"/>
    </source>
</evidence>
<sequence>MSSGSAGADTRDGDVEATAASAPRGEDAAREHVVQVADALYYARGVQAVGMDDLRSASGVSLRRLYGLFPSKESIVLEVLRRRHELWTSTLAAAVSAVAAEGPRAQLLATYDYLAVWFDDDDFRGCGFINTFGELGAASPAVAAAAREHKASFQAYMASLVDAAGGSADLAAQLAILAEGAQTTAAIAGTGEAAGQARRAAATLIDAALG</sequence>
<evidence type="ECO:0000256" key="3">
    <source>
        <dbReference type="ARBA" id="ARBA00023163"/>
    </source>
</evidence>
<dbReference type="SUPFAM" id="SSF48498">
    <property type="entry name" value="Tetracyclin repressor-like, C-terminal domain"/>
    <property type="match status" value="1"/>
</dbReference>
<dbReference type="GO" id="GO:0003677">
    <property type="term" value="F:DNA binding"/>
    <property type="evidence" value="ECO:0007669"/>
    <property type="project" value="UniProtKB-UniRule"/>
</dbReference>
<reference evidence="7 8" key="1">
    <citation type="submission" date="2019-06" db="EMBL/GenBank/DDBJ databases">
        <authorList>
            <person name="Li F."/>
        </authorList>
    </citation>
    <scope>NUCLEOTIDE SEQUENCE [LARGE SCALE GENOMIC DNA]</scope>
    <source>
        <strain evidence="7 8">10F1D-1</strain>
    </source>
</reference>
<dbReference type="Pfam" id="PF00440">
    <property type="entry name" value="TetR_N"/>
    <property type="match status" value="1"/>
</dbReference>
<name>A0A506Y873_9MICO</name>
<evidence type="ECO:0000256" key="2">
    <source>
        <dbReference type="ARBA" id="ARBA00023125"/>
    </source>
</evidence>
<dbReference type="RefSeq" id="WP_141161925.1">
    <property type="nucleotide sequence ID" value="NZ_VHQG01000001.1"/>
</dbReference>
<organism evidence="7 8">
    <name type="scientific">Schumannella soli</name>
    <dbReference type="NCBI Taxonomy" id="2590779"/>
    <lineage>
        <taxon>Bacteria</taxon>
        <taxon>Bacillati</taxon>
        <taxon>Actinomycetota</taxon>
        <taxon>Actinomycetes</taxon>
        <taxon>Micrococcales</taxon>
        <taxon>Microbacteriaceae</taxon>
        <taxon>Schumannella</taxon>
    </lineage>
</organism>
<dbReference type="SUPFAM" id="SSF46689">
    <property type="entry name" value="Homeodomain-like"/>
    <property type="match status" value="1"/>
</dbReference>
<dbReference type="PROSITE" id="PS50977">
    <property type="entry name" value="HTH_TETR_2"/>
    <property type="match status" value="1"/>
</dbReference>
<accession>A0A506Y873</accession>
<dbReference type="InterPro" id="IPR036271">
    <property type="entry name" value="Tet_transcr_reg_TetR-rel_C_sf"/>
</dbReference>
<dbReference type="InterPro" id="IPR009057">
    <property type="entry name" value="Homeodomain-like_sf"/>
</dbReference>
<feature type="region of interest" description="Disordered" evidence="5">
    <location>
        <begin position="1"/>
        <end position="26"/>
    </location>
</feature>
<dbReference type="InterPro" id="IPR011075">
    <property type="entry name" value="TetR_C"/>
</dbReference>
<dbReference type="PANTHER" id="PTHR47506">
    <property type="entry name" value="TRANSCRIPTIONAL REGULATORY PROTEIN"/>
    <property type="match status" value="1"/>
</dbReference>
<gene>
    <name evidence="7" type="ORF">FJ657_01545</name>
</gene>
<comment type="caution">
    <text evidence="7">The sequence shown here is derived from an EMBL/GenBank/DDBJ whole genome shotgun (WGS) entry which is preliminary data.</text>
</comment>
<dbReference type="OrthoDB" id="3196926at2"/>
<keyword evidence="8" id="KW-1185">Reference proteome</keyword>
<dbReference type="AlphaFoldDB" id="A0A506Y873"/>
<feature type="DNA-binding region" description="H-T-H motif" evidence="4">
    <location>
        <begin position="50"/>
        <end position="69"/>
    </location>
</feature>
<evidence type="ECO:0000313" key="8">
    <source>
        <dbReference type="Proteomes" id="UP000316252"/>
    </source>
</evidence>
<evidence type="ECO:0000256" key="1">
    <source>
        <dbReference type="ARBA" id="ARBA00023015"/>
    </source>
</evidence>
<evidence type="ECO:0000256" key="4">
    <source>
        <dbReference type="PROSITE-ProRule" id="PRU00335"/>
    </source>
</evidence>
<dbReference type="Pfam" id="PF16925">
    <property type="entry name" value="TetR_C_13"/>
    <property type="match status" value="1"/>
</dbReference>
<keyword evidence="2 4" id="KW-0238">DNA-binding</keyword>
<protein>
    <submittedName>
        <fullName evidence="7">TetR/AcrR family transcriptional regulator</fullName>
    </submittedName>
</protein>
<evidence type="ECO:0000256" key="5">
    <source>
        <dbReference type="SAM" id="MobiDB-lite"/>
    </source>
</evidence>
<keyword evidence="1" id="KW-0805">Transcription regulation</keyword>
<dbReference type="InterPro" id="IPR001647">
    <property type="entry name" value="HTH_TetR"/>
</dbReference>